<dbReference type="InterPro" id="IPR011711">
    <property type="entry name" value="GntR_C"/>
</dbReference>
<dbReference type="SMART" id="SM00345">
    <property type="entry name" value="HTH_GNTR"/>
    <property type="match status" value="1"/>
</dbReference>
<dbReference type="SUPFAM" id="SSF46785">
    <property type="entry name" value="Winged helix' DNA-binding domain"/>
    <property type="match status" value="1"/>
</dbReference>
<dbReference type="RefSeq" id="WP_075727476.1">
    <property type="nucleotide sequence ID" value="NZ_CP009245.1"/>
</dbReference>
<dbReference type="PANTHER" id="PTHR43537">
    <property type="entry name" value="TRANSCRIPTIONAL REGULATOR, GNTR FAMILY"/>
    <property type="match status" value="1"/>
</dbReference>
<dbReference type="EMBL" id="CP009245">
    <property type="protein sequence ID" value="APT85426.1"/>
    <property type="molecule type" value="Genomic_DNA"/>
</dbReference>
<dbReference type="Gene3D" id="1.10.10.10">
    <property type="entry name" value="Winged helix-like DNA-binding domain superfamily/Winged helix DNA-binding domain"/>
    <property type="match status" value="1"/>
</dbReference>
<dbReference type="KEGG" id="caqu:CAQU_10625"/>
<dbReference type="PROSITE" id="PS50949">
    <property type="entry name" value="HTH_GNTR"/>
    <property type="match status" value="1"/>
</dbReference>
<keyword evidence="3" id="KW-0804">Transcription</keyword>
<evidence type="ECO:0000256" key="2">
    <source>
        <dbReference type="ARBA" id="ARBA00023125"/>
    </source>
</evidence>
<evidence type="ECO:0000256" key="3">
    <source>
        <dbReference type="ARBA" id="ARBA00023163"/>
    </source>
</evidence>
<dbReference type="InterPro" id="IPR036390">
    <property type="entry name" value="WH_DNA-bd_sf"/>
</dbReference>
<dbReference type="Pfam" id="PF07729">
    <property type="entry name" value="FCD"/>
    <property type="match status" value="1"/>
</dbReference>
<feature type="domain" description="HTH gntR-type" evidence="4">
    <location>
        <begin position="13"/>
        <end position="80"/>
    </location>
</feature>
<dbReference type="AlphaFoldDB" id="A0A1L7CHT7"/>
<organism evidence="5 6">
    <name type="scientific">Corynebacterium aquilae DSM 44791</name>
    <dbReference type="NCBI Taxonomy" id="1431546"/>
    <lineage>
        <taxon>Bacteria</taxon>
        <taxon>Bacillati</taxon>
        <taxon>Actinomycetota</taxon>
        <taxon>Actinomycetes</taxon>
        <taxon>Mycobacteriales</taxon>
        <taxon>Corynebacteriaceae</taxon>
        <taxon>Corynebacterium</taxon>
    </lineage>
</organism>
<gene>
    <name evidence="5" type="ORF">CAQU_10625</name>
</gene>
<dbReference type="Gene3D" id="1.20.120.530">
    <property type="entry name" value="GntR ligand-binding domain-like"/>
    <property type="match status" value="1"/>
</dbReference>
<evidence type="ECO:0000313" key="5">
    <source>
        <dbReference type="EMBL" id="APT85426.1"/>
    </source>
</evidence>
<dbReference type="PANTHER" id="PTHR43537:SF45">
    <property type="entry name" value="GNTR FAMILY REGULATORY PROTEIN"/>
    <property type="match status" value="1"/>
</dbReference>
<reference evidence="5 6" key="1">
    <citation type="submission" date="2014-08" db="EMBL/GenBank/DDBJ databases">
        <title>Complete genome sequence of Corynebacterium aquilae S-613T(T) (=DSM 44791(T)), isolated from the choana of a healthy golden eagle.</title>
        <authorList>
            <person name="Ruckert C."/>
            <person name="Albersmeier A."/>
            <person name="Winkler A."/>
            <person name="Kalinowski J."/>
        </authorList>
    </citation>
    <scope>NUCLEOTIDE SEQUENCE [LARGE SCALE GENOMIC DNA]</scope>
    <source>
        <strain evidence="5 6">S-613</strain>
    </source>
</reference>
<dbReference type="InterPro" id="IPR008920">
    <property type="entry name" value="TF_FadR/GntR_C"/>
</dbReference>
<dbReference type="SMART" id="SM00895">
    <property type="entry name" value="FCD"/>
    <property type="match status" value="1"/>
</dbReference>
<dbReference type="GO" id="GO:0003677">
    <property type="term" value="F:DNA binding"/>
    <property type="evidence" value="ECO:0007669"/>
    <property type="project" value="UniProtKB-KW"/>
</dbReference>
<dbReference type="OrthoDB" id="8680240at2"/>
<accession>A0A1L7CHT7</accession>
<name>A0A1L7CHT7_9CORY</name>
<dbReference type="Pfam" id="PF00392">
    <property type="entry name" value="GntR"/>
    <property type="match status" value="1"/>
</dbReference>
<evidence type="ECO:0000256" key="1">
    <source>
        <dbReference type="ARBA" id="ARBA00023015"/>
    </source>
</evidence>
<keyword evidence="1" id="KW-0805">Transcription regulation</keyword>
<protein>
    <recommendedName>
        <fullName evidence="4">HTH gntR-type domain-containing protein</fullName>
    </recommendedName>
</protein>
<proteinExistence type="predicted"/>
<dbReference type="STRING" id="1431546.CAQU_10625"/>
<dbReference type="GO" id="GO:0003700">
    <property type="term" value="F:DNA-binding transcription factor activity"/>
    <property type="evidence" value="ECO:0007669"/>
    <property type="project" value="InterPro"/>
</dbReference>
<keyword evidence="2" id="KW-0238">DNA-binding</keyword>
<dbReference type="CDD" id="cd07377">
    <property type="entry name" value="WHTH_GntR"/>
    <property type="match status" value="1"/>
</dbReference>
<evidence type="ECO:0000313" key="6">
    <source>
        <dbReference type="Proteomes" id="UP000185478"/>
    </source>
</evidence>
<dbReference type="SUPFAM" id="SSF48008">
    <property type="entry name" value="GntR ligand-binding domain-like"/>
    <property type="match status" value="1"/>
</dbReference>
<dbReference type="InterPro" id="IPR036388">
    <property type="entry name" value="WH-like_DNA-bd_sf"/>
</dbReference>
<sequence>MPHPSVKRIKPRLSLRETVAEQLRTAIISGELVEGELYSAPALGEAFGVSATPVREAMMDLSREGLIETLKNKGFRVTGMTDAELEHNTEIRLLLEPYAARKAAEAVAHRDPKPGEFDAMKALAAEIVEAARKEDLITYLKADRQFHEELLKPCGNEQLIELITGLRCKTRQYGLKTLAKDKRLVHNAEEHLQMVDLLERGQPQELEDLIRRHLSHARGMWNAG</sequence>
<keyword evidence="6" id="KW-1185">Reference proteome</keyword>
<dbReference type="Proteomes" id="UP000185478">
    <property type="component" value="Chromosome"/>
</dbReference>
<dbReference type="InterPro" id="IPR000524">
    <property type="entry name" value="Tscrpt_reg_HTH_GntR"/>
</dbReference>
<evidence type="ECO:0000259" key="4">
    <source>
        <dbReference type="PROSITE" id="PS50949"/>
    </source>
</evidence>